<dbReference type="InterPro" id="IPR050959">
    <property type="entry name" value="MarA-like"/>
</dbReference>
<dbReference type="Gene3D" id="1.10.10.60">
    <property type="entry name" value="Homeodomain-like"/>
    <property type="match status" value="2"/>
</dbReference>
<evidence type="ECO:0000313" key="8">
    <source>
        <dbReference type="Proteomes" id="UP001271263"/>
    </source>
</evidence>
<dbReference type="SMART" id="SM00871">
    <property type="entry name" value="AraC_E_bind"/>
    <property type="match status" value="1"/>
</dbReference>
<evidence type="ECO:0000256" key="2">
    <source>
        <dbReference type="ARBA" id="ARBA00023125"/>
    </source>
</evidence>
<dbReference type="EMBL" id="JAPMLD010000011">
    <property type="protein sequence ID" value="MDW4826047.1"/>
    <property type="molecule type" value="Genomic_DNA"/>
</dbReference>
<dbReference type="Proteomes" id="UP001271263">
    <property type="component" value="Unassembled WGS sequence"/>
</dbReference>
<dbReference type="InterPro" id="IPR020449">
    <property type="entry name" value="Tscrpt_reg_AraC-type_HTH"/>
</dbReference>
<feature type="domain" description="HTH araC/xylS-type" evidence="4">
    <location>
        <begin position="11"/>
        <end position="109"/>
    </location>
</feature>
<sequence>MAARSSFSRIERVLDYIHQNIDKPLSLEDIADYSCCSRWQLQRVFQQQTGLNVAQYVRELKLSIAADKVLLGQERMLDIAYELGFNSEVSFSRSFKQLFQLSPREYQRRGLRVGMRNPIAAAPDINAVQLLDTGFLQTRIEHRPAFIVYGISSPIKGVLSDTPDFSQIVPATWKTLMELIGQLVPVEGKMVGVVDTLSQLNDLQSINYWAAVEVESTVVTALLANKQLQKLIIPAQDYAVVSYSGKLEGFSQLVEWLICDWLPISGYVSVDGYELESYGEITMEFDSSTEMEYWLPIKRRL</sequence>
<evidence type="ECO:0000313" key="6">
    <source>
        <dbReference type="EMBL" id="MDW4826047.1"/>
    </source>
</evidence>
<evidence type="ECO:0000313" key="5">
    <source>
        <dbReference type="EMBL" id="MDR8526106.1"/>
    </source>
</evidence>
<evidence type="ECO:0000256" key="1">
    <source>
        <dbReference type="ARBA" id="ARBA00023015"/>
    </source>
</evidence>
<dbReference type="InterPro" id="IPR018060">
    <property type="entry name" value="HTH_AraC"/>
</dbReference>
<dbReference type="Proteomes" id="UP001259340">
    <property type="component" value="Unassembled WGS sequence"/>
</dbReference>
<dbReference type="Pfam" id="PF12833">
    <property type="entry name" value="HTH_18"/>
    <property type="match status" value="1"/>
</dbReference>
<reference evidence="5" key="2">
    <citation type="submission" date="2022-11" db="EMBL/GenBank/DDBJ databases">
        <title>Prophages regulate Shewanella fidelis motility and biofilm formation: implications for gut colonization dynamics in Ciona robusta.</title>
        <authorList>
            <person name="Natarajan O."/>
            <person name="Gibboney S.L."/>
            <person name="Young M.N."/>
            <person name="Lim S.J."/>
            <person name="Pluta N."/>
            <person name="Atkinson C.G.F."/>
            <person name="Leigh B.A."/>
            <person name="Liberti A."/>
            <person name="Kees E."/>
            <person name="Breitbart M."/>
            <person name="Gralnick J."/>
            <person name="Dishaw L.J."/>
        </authorList>
    </citation>
    <scope>NUCLEOTIDE SEQUENCE</scope>
    <source>
        <strain evidence="5">3313</strain>
    </source>
</reference>
<protein>
    <submittedName>
        <fullName evidence="5">AraC family transcriptional regulator</fullName>
    </submittedName>
</protein>
<keyword evidence="1" id="KW-0805">Transcription regulation</keyword>
<dbReference type="SUPFAM" id="SSF55136">
    <property type="entry name" value="Probable bacterial effector-binding domain"/>
    <property type="match status" value="1"/>
</dbReference>
<dbReference type="InterPro" id="IPR009057">
    <property type="entry name" value="Homeodomain-like_sf"/>
</dbReference>
<dbReference type="PANTHER" id="PTHR47504:SF5">
    <property type="entry name" value="RIGHT ORIGIN-BINDING PROTEIN"/>
    <property type="match status" value="1"/>
</dbReference>
<dbReference type="PANTHER" id="PTHR47504">
    <property type="entry name" value="RIGHT ORIGIN-BINDING PROTEIN"/>
    <property type="match status" value="1"/>
</dbReference>
<dbReference type="SMART" id="SM00342">
    <property type="entry name" value="HTH_ARAC"/>
    <property type="match status" value="1"/>
</dbReference>
<dbReference type="SUPFAM" id="SSF46689">
    <property type="entry name" value="Homeodomain-like"/>
    <property type="match status" value="2"/>
</dbReference>
<dbReference type="PROSITE" id="PS00041">
    <property type="entry name" value="HTH_ARAC_FAMILY_1"/>
    <property type="match status" value="1"/>
</dbReference>
<gene>
    <name evidence="5" type="ORF">OS133_21100</name>
    <name evidence="6" type="ORF">OS134_18420</name>
</gene>
<accession>A0AAW8NV65</accession>
<dbReference type="EMBL" id="JAPMLE010000001">
    <property type="protein sequence ID" value="MDR8526106.1"/>
    <property type="molecule type" value="Genomic_DNA"/>
</dbReference>
<evidence type="ECO:0000313" key="7">
    <source>
        <dbReference type="Proteomes" id="UP001259340"/>
    </source>
</evidence>
<evidence type="ECO:0000259" key="4">
    <source>
        <dbReference type="PROSITE" id="PS01124"/>
    </source>
</evidence>
<keyword evidence="8" id="KW-1185">Reference proteome</keyword>
<evidence type="ECO:0000256" key="3">
    <source>
        <dbReference type="ARBA" id="ARBA00023163"/>
    </source>
</evidence>
<dbReference type="GO" id="GO:0043565">
    <property type="term" value="F:sequence-specific DNA binding"/>
    <property type="evidence" value="ECO:0007669"/>
    <property type="project" value="InterPro"/>
</dbReference>
<comment type="caution">
    <text evidence="5">The sequence shown here is derived from an EMBL/GenBank/DDBJ whole genome shotgun (WGS) entry which is preliminary data.</text>
</comment>
<dbReference type="InterPro" id="IPR011256">
    <property type="entry name" value="Reg_factor_effector_dom_sf"/>
</dbReference>
<dbReference type="Pfam" id="PF06445">
    <property type="entry name" value="GyrI-like"/>
    <property type="match status" value="1"/>
</dbReference>
<reference evidence="6 8" key="1">
    <citation type="journal article" date="2022" name="bioRxiv">
        <title>Prophages regulate Shewanella fidelis 3313 motility and biofilm formation: implications for gut colonization dynamics in Ciona robusta.</title>
        <authorList>
            <person name="Natarajan O."/>
            <person name="Gibboney S.L."/>
            <person name="Young M.N."/>
            <person name="Lim S.J."/>
            <person name="Pluta N."/>
            <person name="Atkinson C.G."/>
            <person name="Leigh B.A."/>
            <person name="Liberti A."/>
            <person name="Kees E.D."/>
            <person name="Breitbart M."/>
            <person name="Gralnick J.A."/>
            <person name="Dishaw L.J."/>
        </authorList>
    </citation>
    <scope>NUCLEOTIDE SEQUENCE [LARGE SCALE GENOMIC DNA]</scope>
    <source>
        <strain evidence="6 8">JG4066</strain>
    </source>
</reference>
<dbReference type="Gene3D" id="3.20.80.10">
    <property type="entry name" value="Regulatory factor, effector binding domain"/>
    <property type="match status" value="1"/>
</dbReference>
<name>A0AAW8NV65_9GAMM</name>
<keyword evidence="3" id="KW-0804">Transcription</keyword>
<keyword evidence="2" id="KW-0238">DNA-binding</keyword>
<dbReference type="AlphaFoldDB" id="A0AAW8NV65"/>
<proteinExistence type="predicted"/>
<dbReference type="PROSITE" id="PS01124">
    <property type="entry name" value="HTH_ARAC_FAMILY_2"/>
    <property type="match status" value="1"/>
</dbReference>
<dbReference type="InterPro" id="IPR010499">
    <property type="entry name" value="AraC_E-bd"/>
</dbReference>
<dbReference type="InterPro" id="IPR018062">
    <property type="entry name" value="HTH_AraC-typ_CS"/>
</dbReference>
<dbReference type="RefSeq" id="WP_310655928.1">
    <property type="nucleotide sequence ID" value="NZ_JAPMLA010000013.1"/>
</dbReference>
<organism evidence="5 7">
    <name type="scientific">Shewanella fidelis</name>
    <dbReference type="NCBI Taxonomy" id="173509"/>
    <lineage>
        <taxon>Bacteria</taxon>
        <taxon>Pseudomonadati</taxon>
        <taxon>Pseudomonadota</taxon>
        <taxon>Gammaproteobacteria</taxon>
        <taxon>Alteromonadales</taxon>
        <taxon>Shewanellaceae</taxon>
        <taxon>Shewanella</taxon>
    </lineage>
</organism>
<dbReference type="PRINTS" id="PR00032">
    <property type="entry name" value="HTHARAC"/>
</dbReference>
<dbReference type="GO" id="GO:0003700">
    <property type="term" value="F:DNA-binding transcription factor activity"/>
    <property type="evidence" value="ECO:0007669"/>
    <property type="project" value="InterPro"/>
</dbReference>
<dbReference type="InterPro" id="IPR029442">
    <property type="entry name" value="GyrI-like"/>
</dbReference>